<dbReference type="RefSeq" id="WP_274925161.1">
    <property type="nucleotide sequence ID" value="NZ_JAKELO010000002.1"/>
</dbReference>
<dbReference type="InterPro" id="IPR003680">
    <property type="entry name" value="Flavodoxin_fold"/>
</dbReference>
<sequence length="213" mass="23921">MNVLIIYAHPYPASLNAALKDRAVSVLQDAGHMVKVSDLYAMKFKAVLDQNDFLKPCNRDYFSVPGEQMAGVRNGTLAPDIQAEMHKVKWADLLIFQFPIWWSSTPAILKGWIDRVLAQGFAVNLAEGKLYQEGLLSGKKALISTTAGSPPEFYSEGGPHGDINHHLMSLWHNTIEFCGMEVVPTFYVFNVGVMDDLQVNAELERYEEYLRLL</sequence>
<dbReference type="PANTHER" id="PTHR10204:SF34">
    <property type="entry name" value="NAD(P)H DEHYDROGENASE [QUINONE] 1 ISOFORM 1"/>
    <property type="match status" value="1"/>
</dbReference>
<reference evidence="4" key="1">
    <citation type="submission" date="2022-01" db="EMBL/GenBank/DDBJ databases">
        <title>Draft genome of Methanogenium marinum DSM 15558.</title>
        <authorList>
            <person name="Chen S.-C."/>
            <person name="You Y.-T."/>
        </authorList>
    </citation>
    <scope>NUCLEOTIDE SEQUENCE</scope>
    <source>
        <strain evidence="4">DSM 15558</strain>
    </source>
</reference>
<evidence type="ECO:0000256" key="1">
    <source>
        <dbReference type="ARBA" id="ARBA00006252"/>
    </source>
</evidence>
<dbReference type="PANTHER" id="PTHR10204">
    <property type="entry name" value="NAD P H OXIDOREDUCTASE-RELATED"/>
    <property type="match status" value="1"/>
</dbReference>
<keyword evidence="2" id="KW-0560">Oxidoreductase</keyword>
<dbReference type="InterPro" id="IPR051545">
    <property type="entry name" value="NAD(P)H_dehydrogenase_qn"/>
</dbReference>
<dbReference type="AlphaFoldDB" id="A0A9Q4KVQ2"/>
<dbReference type="InterPro" id="IPR029039">
    <property type="entry name" value="Flavoprotein-like_sf"/>
</dbReference>
<dbReference type="Pfam" id="PF02525">
    <property type="entry name" value="Flavodoxin_2"/>
    <property type="match status" value="1"/>
</dbReference>
<proteinExistence type="inferred from homology"/>
<comment type="similarity">
    <text evidence="1">Belongs to the NAD(P)H dehydrogenase (quinone) family.</text>
</comment>
<evidence type="ECO:0000313" key="4">
    <source>
        <dbReference type="EMBL" id="MDE4908535.1"/>
    </source>
</evidence>
<comment type="caution">
    <text evidence="4">The sequence shown here is derived from an EMBL/GenBank/DDBJ whole genome shotgun (WGS) entry which is preliminary data.</text>
</comment>
<evidence type="ECO:0000256" key="2">
    <source>
        <dbReference type="ARBA" id="ARBA00023002"/>
    </source>
</evidence>
<protein>
    <submittedName>
        <fullName evidence="4">NAD(P)H-dependent oxidoreductase</fullName>
    </submittedName>
</protein>
<dbReference type="EMBL" id="JAKELO010000002">
    <property type="protein sequence ID" value="MDE4908535.1"/>
    <property type="molecule type" value="Genomic_DNA"/>
</dbReference>
<evidence type="ECO:0000313" key="5">
    <source>
        <dbReference type="Proteomes" id="UP001143747"/>
    </source>
</evidence>
<evidence type="ECO:0000259" key="3">
    <source>
        <dbReference type="Pfam" id="PF02525"/>
    </source>
</evidence>
<keyword evidence="5" id="KW-1185">Reference proteome</keyword>
<dbReference type="SUPFAM" id="SSF52218">
    <property type="entry name" value="Flavoproteins"/>
    <property type="match status" value="1"/>
</dbReference>
<name>A0A9Q4KVQ2_9EURY</name>
<gene>
    <name evidence="4" type="ORF">L0665_07940</name>
</gene>
<dbReference type="GO" id="GO:0005829">
    <property type="term" value="C:cytosol"/>
    <property type="evidence" value="ECO:0007669"/>
    <property type="project" value="TreeGrafter"/>
</dbReference>
<organism evidence="4 5">
    <name type="scientific">Methanogenium marinum</name>
    <dbReference type="NCBI Taxonomy" id="348610"/>
    <lineage>
        <taxon>Archaea</taxon>
        <taxon>Methanobacteriati</taxon>
        <taxon>Methanobacteriota</taxon>
        <taxon>Stenosarchaea group</taxon>
        <taxon>Methanomicrobia</taxon>
        <taxon>Methanomicrobiales</taxon>
        <taxon>Methanomicrobiaceae</taxon>
        <taxon>Methanogenium</taxon>
    </lineage>
</organism>
<dbReference type="Proteomes" id="UP001143747">
    <property type="component" value="Unassembled WGS sequence"/>
</dbReference>
<feature type="domain" description="Flavodoxin-like fold" evidence="3">
    <location>
        <begin position="1"/>
        <end position="210"/>
    </location>
</feature>
<accession>A0A9Q4KVQ2</accession>
<dbReference type="GO" id="GO:0003955">
    <property type="term" value="F:NAD(P)H dehydrogenase (quinone) activity"/>
    <property type="evidence" value="ECO:0007669"/>
    <property type="project" value="TreeGrafter"/>
</dbReference>
<dbReference type="Gene3D" id="3.40.50.360">
    <property type="match status" value="1"/>
</dbReference>